<protein>
    <submittedName>
        <fullName evidence="1">Lipoprotein, putative</fullName>
    </submittedName>
</protein>
<accession>G7TM86</accession>
<evidence type="ECO:0000313" key="2">
    <source>
        <dbReference type="Proteomes" id="UP000008851"/>
    </source>
</evidence>
<sequence length="56" mass="6247">MLGGSGRTLSGACFRFAQWRHRSGLAHGWVISCMRMLLHRARSANRGQCNAAKRMS</sequence>
<dbReference type="AlphaFoldDB" id="G7TM86"/>
<evidence type="ECO:0000313" key="1">
    <source>
        <dbReference type="EMBL" id="AEQ98441.1"/>
    </source>
</evidence>
<name>G7TM86_XANOB</name>
<keyword evidence="1" id="KW-0449">Lipoprotein</keyword>
<gene>
    <name evidence="1" type="ORF">XOC_4370</name>
</gene>
<dbReference type="PROSITE" id="PS51257">
    <property type="entry name" value="PROKAR_LIPOPROTEIN"/>
    <property type="match status" value="1"/>
</dbReference>
<reference evidence="1 2" key="1">
    <citation type="journal article" date="2011" name="J. Bacteriol.">
        <title>Two new complete genome sequences offer insight into host and tissue specificity of plant pathogenic Xanthomonas spp.</title>
        <authorList>
            <person name="Bogdanove A.J."/>
            <person name="Koebnik R."/>
            <person name="Lu H."/>
            <person name="Furutani A."/>
            <person name="Angiuoli S.V."/>
            <person name="Patil P.B."/>
            <person name="Van Sluys M.A."/>
            <person name="Ryan R.P."/>
            <person name="Meyer D.F."/>
            <person name="Han S.W."/>
            <person name="Aparna G."/>
            <person name="Rajaram M."/>
            <person name="Delcher A.L."/>
            <person name="Phillippy A.M."/>
            <person name="Puiu D."/>
            <person name="Schatz M.C."/>
            <person name="Shumway M."/>
            <person name="Sommer D.D."/>
            <person name="Trapnell C."/>
            <person name="Benahmed F."/>
            <person name="Dimitrov G."/>
            <person name="Madupu R."/>
            <person name="Radune D."/>
            <person name="Sullivan S."/>
            <person name="Jha G."/>
            <person name="Ishihara H."/>
            <person name="Lee S.W."/>
            <person name="Pandey A."/>
            <person name="Sharma V."/>
            <person name="Sriariyanun M."/>
            <person name="Szurek B."/>
            <person name="Vera-Cruz C.M."/>
            <person name="Dorman K.S."/>
            <person name="Ronald P.C."/>
            <person name="Verdier V."/>
            <person name="Dow J.M."/>
            <person name="Sonti R.V."/>
            <person name="Tsuge S."/>
            <person name="Brendel V.P."/>
            <person name="Rabinowicz P.D."/>
            <person name="Leach J.E."/>
            <person name="White F.F."/>
            <person name="Salzberg S.L."/>
        </authorList>
    </citation>
    <scope>NUCLEOTIDE SEQUENCE [LARGE SCALE GENOMIC DNA]</scope>
    <source>
        <strain evidence="1 2">BLS256</strain>
    </source>
</reference>
<dbReference type="HOGENOM" id="CLU_3013241_0_0_6"/>
<organism evidence="1 2">
    <name type="scientific">Xanthomonas oryzae pv. oryzicola (strain BLS256)</name>
    <dbReference type="NCBI Taxonomy" id="383407"/>
    <lineage>
        <taxon>Bacteria</taxon>
        <taxon>Pseudomonadati</taxon>
        <taxon>Pseudomonadota</taxon>
        <taxon>Gammaproteobacteria</taxon>
        <taxon>Lysobacterales</taxon>
        <taxon>Lysobacteraceae</taxon>
        <taxon>Xanthomonas</taxon>
    </lineage>
</organism>
<dbReference type="KEGG" id="xor:XOC_4370"/>
<proteinExistence type="predicted"/>
<dbReference type="EMBL" id="CP003057">
    <property type="protein sequence ID" value="AEQ98441.1"/>
    <property type="molecule type" value="Genomic_DNA"/>
</dbReference>
<dbReference type="Proteomes" id="UP000008851">
    <property type="component" value="Chromosome"/>
</dbReference>